<evidence type="ECO:0000259" key="5">
    <source>
        <dbReference type="PROSITE" id="PS51296"/>
    </source>
</evidence>
<dbReference type="InterPro" id="IPR017941">
    <property type="entry name" value="Rieske_2Fe-2S"/>
</dbReference>
<keyword evidence="1" id="KW-0001">2Fe-2S</keyword>
<dbReference type="GO" id="GO:0004497">
    <property type="term" value="F:monooxygenase activity"/>
    <property type="evidence" value="ECO:0007669"/>
    <property type="project" value="UniProtKB-ARBA"/>
</dbReference>
<keyword evidence="3" id="KW-0408">Iron</keyword>
<dbReference type="GO" id="GO:0016705">
    <property type="term" value="F:oxidoreductase activity, acting on paired donors, with incorporation or reduction of molecular oxygen"/>
    <property type="evidence" value="ECO:0007669"/>
    <property type="project" value="UniProtKB-ARBA"/>
</dbReference>
<dbReference type="PROSITE" id="PS51296">
    <property type="entry name" value="RIESKE"/>
    <property type="match status" value="1"/>
</dbReference>
<dbReference type="InterPro" id="IPR036922">
    <property type="entry name" value="Rieske_2Fe-2S_sf"/>
</dbReference>
<keyword evidence="4" id="KW-0411">Iron-sulfur</keyword>
<accession>A0A6I6DQP8</accession>
<evidence type="ECO:0000256" key="1">
    <source>
        <dbReference type="ARBA" id="ARBA00022714"/>
    </source>
</evidence>
<dbReference type="OrthoDB" id="9795104at2"/>
<reference evidence="6 7" key="1">
    <citation type="submission" date="2018-09" db="EMBL/GenBank/DDBJ databases">
        <title>Whole genome sequencing of Microbacterium oryzae strain MB-10T.</title>
        <authorList>
            <person name="Das S.K."/>
        </authorList>
    </citation>
    <scope>NUCLEOTIDE SEQUENCE [LARGE SCALE GENOMIC DNA]</scope>
    <source>
        <strain evidence="6 7">MB-10</strain>
    </source>
</reference>
<dbReference type="InterPro" id="IPR019251">
    <property type="entry name" value="DUF2231_TM"/>
</dbReference>
<dbReference type="SUPFAM" id="SSF50022">
    <property type="entry name" value="ISP domain"/>
    <property type="match status" value="1"/>
</dbReference>
<dbReference type="PANTHER" id="PTHR21496:SF23">
    <property type="entry name" value="3-PHENYLPROPIONATE_CINNAMIC ACID DIOXYGENASE FERREDOXIN SUBUNIT"/>
    <property type="match status" value="1"/>
</dbReference>
<evidence type="ECO:0000313" key="6">
    <source>
        <dbReference type="EMBL" id="QGU27242.1"/>
    </source>
</evidence>
<name>A0A6I6DQP8_9MICO</name>
<dbReference type="EMBL" id="CP032550">
    <property type="protein sequence ID" value="QGU27242.1"/>
    <property type="molecule type" value="Genomic_DNA"/>
</dbReference>
<gene>
    <name evidence="6" type="ORF">D7D94_05850</name>
</gene>
<feature type="domain" description="Rieske" evidence="5">
    <location>
        <begin position="187"/>
        <end position="284"/>
    </location>
</feature>
<keyword evidence="7" id="KW-1185">Reference proteome</keyword>
<dbReference type="KEGG" id="moj:D7D94_05850"/>
<protein>
    <submittedName>
        <fullName evidence="6">Rieske (2Fe-2S) protein</fullName>
    </submittedName>
</protein>
<sequence>MPQATEMMRGALSAIGGAKGLDAPAKKVSGWVTAATRATPVKNLLSGSWLGHQLHPMLTDVPIGAFTSATLLDLFGGDDTAAASRRLVGVGILASAPTAMSGASDWSDTIGEDRRVGLVHGAMNGVATILQTASWFARRRGHRGVGAGLSLLAMGLTLGSAYLGGHLSFARGVGVNNTAFQDETTTWTDVAADAELTEGALTRVDVDDVPVLLVRQRGELRAISAVCSHAGGPLEKGTLDDSGCVTCPWHGSRFDTADGAVKRGPASVPQPRWDVRVEEGRVLVRSAG</sequence>
<evidence type="ECO:0000313" key="7">
    <source>
        <dbReference type="Proteomes" id="UP000422989"/>
    </source>
</evidence>
<evidence type="ECO:0000256" key="3">
    <source>
        <dbReference type="ARBA" id="ARBA00023004"/>
    </source>
</evidence>
<proteinExistence type="predicted"/>
<dbReference type="Gene3D" id="2.102.10.10">
    <property type="entry name" value="Rieske [2Fe-2S] iron-sulphur domain"/>
    <property type="match status" value="1"/>
</dbReference>
<dbReference type="GO" id="GO:0051537">
    <property type="term" value="F:2 iron, 2 sulfur cluster binding"/>
    <property type="evidence" value="ECO:0007669"/>
    <property type="project" value="UniProtKB-KW"/>
</dbReference>
<evidence type="ECO:0000256" key="2">
    <source>
        <dbReference type="ARBA" id="ARBA00022723"/>
    </source>
</evidence>
<dbReference type="AlphaFoldDB" id="A0A6I6DQP8"/>
<dbReference type="PANTHER" id="PTHR21496">
    <property type="entry name" value="FERREDOXIN-RELATED"/>
    <property type="match status" value="1"/>
</dbReference>
<evidence type="ECO:0000256" key="4">
    <source>
        <dbReference type="ARBA" id="ARBA00023014"/>
    </source>
</evidence>
<keyword evidence="2" id="KW-0479">Metal-binding</keyword>
<dbReference type="GO" id="GO:0046872">
    <property type="term" value="F:metal ion binding"/>
    <property type="evidence" value="ECO:0007669"/>
    <property type="project" value="UniProtKB-KW"/>
</dbReference>
<dbReference type="RefSeq" id="WP_156241734.1">
    <property type="nucleotide sequence ID" value="NZ_BAAAZL010000006.1"/>
</dbReference>
<organism evidence="6 7">
    <name type="scientific">Microbacterium oryzae</name>
    <dbReference type="NCBI Taxonomy" id="743009"/>
    <lineage>
        <taxon>Bacteria</taxon>
        <taxon>Bacillati</taxon>
        <taxon>Actinomycetota</taxon>
        <taxon>Actinomycetes</taxon>
        <taxon>Micrococcales</taxon>
        <taxon>Microbacteriaceae</taxon>
        <taxon>Microbacterium</taxon>
    </lineage>
</organism>
<dbReference type="Proteomes" id="UP000422989">
    <property type="component" value="Chromosome"/>
</dbReference>
<dbReference type="Pfam" id="PF09990">
    <property type="entry name" value="DUF2231"/>
    <property type="match status" value="1"/>
</dbReference>
<dbReference type="Pfam" id="PF00355">
    <property type="entry name" value="Rieske"/>
    <property type="match status" value="1"/>
</dbReference>